<evidence type="ECO:0000256" key="1">
    <source>
        <dbReference type="ARBA" id="ARBA00022491"/>
    </source>
</evidence>
<feature type="DNA-binding region" description="H-T-H motif" evidence="3">
    <location>
        <begin position="29"/>
        <end position="48"/>
    </location>
</feature>
<evidence type="ECO:0000313" key="6">
    <source>
        <dbReference type="Proteomes" id="UP001203665"/>
    </source>
</evidence>
<keyword evidence="6" id="KW-1185">Reference proteome</keyword>
<dbReference type="Pfam" id="PF00440">
    <property type="entry name" value="TetR_N"/>
    <property type="match status" value="1"/>
</dbReference>
<keyword evidence="2 3" id="KW-0238">DNA-binding</keyword>
<evidence type="ECO:0000259" key="4">
    <source>
        <dbReference type="PROSITE" id="PS50977"/>
    </source>
</evidence>
<dbReference type="InterPro" id="IPR036271">
    <property type="entry name" value="Tet_transcr_reg_TetR-rel_C_sf"/>
</dbReference>
<dbReference type="Pfam" id="PF22604">
    <property type="entry name" value="TetR_HI_0893_C"/>
    <property type="match status" value="1"/>
</dbReference>
<dbReference type="PANTHER" id="PTHR43479">
    <property type="entry name" value="ACREF/ENVCD OPERON REPRESSOR-RELATED"/>
    <property type="match status" value="1"/>
</dbReference>
<dbReference type="InterPro" id="IPR050624">
    <property type="entry name" value="HTH-type_Tx_Regulator"/>
</dbReference>
<dbReference type="EMBL" id="JAMQJY010000004">
    <property type="protein sequence ID" value="MCM2677471.1"/>
    <property type="molecule type" value="Genomic_DNA"/>
</dbReference>
<dbReference type="Gene3D" id="1.10.357.10">
    <property type="entry name" value="Tetracycline Repressor, domain 2"/>
    <property type="match status" value="1"/>
</dbReference>
<accession>A0ABT0XNK4</accession>
<dbReference type="InterPro" id="IPR054422">
    <property type="entry name" value="TetR-like_HI_0893_C"/>
</dbReference>
<dbReference type="InterPro" id="IPR001647">
    <property type="entry name" value="HTH_TetR"/>
</dbReference>
<dbReference type="PROSITE" id="PS50977">
    <property type="entry name" value="HTH_TETR_2"/>
    <property type="match status" value="1"/>
</dbReference>
<evidence type="ECO:0000313" key="5">
    <source>
        <dbReference type="EMBL" id="MCM2677471.1"/>
    </source>
</evidence>
<dbReference type="InterPro" id="IPR009057">
    <property type="entry name" value="Homeodomain-like_sf"/>
</dbReference>
<dbReference type="RefSeq" id="WP_251611278.1">
    <property type="nucleotide sequence ID" value="NZ_JAMQJY010000004.1"/>
</dbReference>
<proteinExistence type="predicted"/>
<evidence type="ECO:0000256" key="2">
    <source>
        <dbReference type="ARBA" id="ARBA00023125"/>
    </source>
</evidence>
<gene>
    <name evidence="5" type="ORF">NDM98_19835</name>
</gene>
<dbReference type="PANTHER" id="PTHR43479:SF11">
    <property type="entry name" value="ACREF_ENVCD OPERON REPRESSOR-RELATED"/>
    <property type="match status" value="1"/>
</dbReference>
<feature type="domain" description="HTH tetR-type" evidence="4">
    <location>
        <begin position="6"/>
        <end position="66"/>
    </location>
</feature>
<comment type="caution">
    <text evidence="5">The sequence shown here is derived from an EMBL/GenBank/DDBJ whole genome shotgun (WGS) entry which is preliminary data.</text>
</comment>
<reference evidence="5" key="1">
    <citation type="submission" date="2022-06" db="EMBL/GenBank/DDBJ databases">
        <title>Alkalicoccobacillus porphyridii sp. nov., isolated from a marine red alga, Porphyridium purpureum and reclassification of Shouchella plakortidis and Shouchella gibsonii as Alkalicoccobacillus plakortidis comb. nov. and Alkalicoccobacillus gibsonii comb. nov.</title>
        <authorList>
            <person name="Kim K.H."/>
            <person name="Lee J.K."/>
            <person name="Han D.M."/>
            <person name="Baek J.H."/>
            <person name="Jeon C.O."/>
        </authorList>
    </citation>
    <scope>NUCLEOTIDE SEQUENCE</scope>
    <source>
        <strain evidence="5">DSM 19153</strain>
    </source>
</reference>
<evidence type="ECO:0000256" key="3">
    <source>
        <dbReference type="PROSITE-ProRule" id="PRU00335"/>
    </source>
</evidence>
<protein>
    <submittedName>
        <fullName evidence="5">TetR/AcrR family transcriptional regulator</fullName>
    </submittedName>
</protein>
<name>A0ABT0XNK4_9BACI</name>
<dbReference type="SUPFAM" id="SSF46689">
    <property type="entry name" value="Homeodomain-like"/>
    <property type="match status" value="1"/>
</dbReference>
<dbReference type="SUPFAM" id="SSF48498">
    <property type="entry name" value="Tetracyclin repressor-like, C-terminal domain"/>
    <property type="match status" value="1"/>
</dbReference>
<dbReference type="Proteomes" id="UP001203665">
    <property type="component" value="Unassembled WGS sequence"/>
</dbReference>
<keyword evidence="1" id="KW-0678">Repressor</keyword>
<dbReference type="PRINTS" id="PR00455">
    <property type="entry name" value="HTHTETR"/>
</dbReference>
<organism evidence="5 6">
    <name type="scientific">Alkalicoccobacillus plakortidis</name>
    <dbReference type="NCBI Taxonomy" id="444060"/>
    <lineage>
        <taxon>Bacteria</taxon>
        <taxon>Bacillati</taxon>
        <taxon>Bacillota</taxon>
        <taxon>Bacilli</taxon>
        <taxon>Bacillales</taxon>
        <taxon>Bacillaceae</taxon>
        <taxon>Alkalicoccobacillus</taxon>
    </lineage>
</organism>
<sequence length="193" mass="22712">MRHKDENKNKSIYKAAIQLVNEQGLSATSMSKIAKRAGISASTIYVYFENKEDMLNKLYLMIKKDMSVEVFQHYDDSISVRSSFEYTLRKYLDFILNNKDEFLFIEQFSNSPLLHNLSKEEGTLMFEPIIRLLEEGKSQKIFKQVDTNLLYMAMVNLCMQYVKEHYGGRITFKQEDINIIVEMTWDAIKKDEI</sequence>